<dbReference type="GO" id="GO:0032259">
    <property type="term" value="P:methylation"/>
    <property type="evidence" value="ECO:0007669"/>
    <property type="project" value="UniProtKB-KW"/>
</dbReference>
<dbReference type="EMBL" id="QYAC01000002">
    <property type="protein sequence ID" value="MBL3678804.1"/>
    <property type="molecule type" value="Genomic_DNA"/>
</dbReference>
<comment type="caution">
    <text evidence="3">The sequence shown here is derived from an EMBL/GenBank/DDBJ whole genome shotgun (WGS) entry which is preliminary data.</text>
</comment>
<dbReference type="Gene3D" id="3.40.50.150">
    <property type="entry name" value="Vaccinia Virus protein VP39"/>
    <property type="match status" value="1"/>
</dbReference>
<evidence type="ECO:0000313" key="4">
    <source>
        <dbReference type="Proteomes" id="UP001645859"/>
    </source>
</evidence>
<dbReference type="RefSeq" id="WP_202344041.1">
    <property type="nucleotide sequence ID" value="NZ_BAAAPI010000008.1"/>
</dbReference>
<accession>A0ABS1SE31</accession>
<protein>
    <submittedName>
        <fullName evidence="3">Class I SAM-dependent methyltransferase</fullName>
    </submittedName>
</protein>
<evidence type="ECO:0000313" key="3">
    <source>
        <dbReference type="EMBL" id="MBL3678804.1"/>
    </source>
</evidence>
<dbReference type="Proteomes" id="UP001645859">
    <property type="component" value="Unassembled WGS sequence"/>
</dbReference>
<dbReference type="InterPro" id="IPR029063">
    <property type="entry name" value="SAM-dependent_MTases_sf"/>
</dbReference>
<dbReference type="InterPro" id="IPR050508">
    <property type="entry name" value="Methyltransf_Superfamily"/>
</dbReference>
<keyword evidence="3" id="KW-0808">Transferase</keyword>
<organism evidence="3 4">
    <name type="scientific">Leucobacter chromiireducens subsp. solipictus</name>
    <dbReference type="NCBI Taxonomy" id="398235"/>
    <lineage>
        <taxon>Bacteria</taxon>
        <taxon>Bacillati</taxon>
        <taxon>Actinomycetota</taxon>
        <taxon>Actinomycetes</taxon>
        <taxon>Micrococcales</taxon>
        <taxon>Microbacteriaceae</taxon>
        <taxon>Leucobacter</taxon>
    </lineage>
</organism>
<proteinExistence type="predicted"/>
<dbReference type="PANTHER" id="PTHR42912">
    <property type="entry name" value="METHYLTRANSFERASE"/>
    <property type="match status" value="1"/>
</dbReference>
<keyword evidence="4" id="KW-1185">Reference proteome</keyword>
<feature type="region of interest" description="Disordered" evidence="1">
    <location>
        <begin position="203"/>
        <end position="230"/>
    </location>
</feature>
<keyword evidence="3" id="KW-0489">Methyltransferase</keyword>
<dbReference type="Pfam" id="PF13649">
    <property type="entry name" value="Methyltransf_25"/>
    <property type="match status" value="1"/>
</dbReference>
<reference evidence="3 4" key="1">
    <citation type="submission" date="2018-09" db="EMBL/GenBank/DDBJ databases">
        <title>Comparative genomics of Leucobacter spp.</title>
        <authorList>
            <person name="Reis A.C."/>
            <person name="Kolvenbach B.A."/>
            <person name="Corvini P.F.X."/>
            <person name="Nunes O.C."/>
        </authorList>
    </citation>
    <scope>NUCLEOTIDE SEQUENCE [LARGE SCALE GENOMIC DNA]</scope>
    <source>
        <strain evidence="3 4">TAN 31504</strain>
    </source>
</reference>
<feature type="domain" description="Methyltransferase" evidence="2">
    <location>
        <begin position="48"/>
        <end position="138"/>
    </location>
</feature>
<dbReference type="CDD" id="cd02440">
    <property type="entry name" value="AdoMet_MTases"/>
    <property type="match status" value="1"/>
</dbReference>
<sequence>MAAGTAAVSAAYEARVAEYIDVVGTIDRAARVDQDDILAWAQDLAGPILDVGCGPGQWTHLLHSRGLKISGIDPVRGFIADAQRRYPDVSYALGEATALPVHNGTLGGVLSWFSLIHSEPARLDRPLAEFARALAPGGGLALGYFDGPHGEPFDHAITTAFTWSAEGITALVEEAGFEVVSVRSRTDGGTRPVGTLIATRNVTREGNEPEPSAQPAATMRGTRAEQGRTC</sequence>
<evidence type="ECO:0000259" key="2">
    <source>
        <dbReference type="Pfam" id="PF13649"/>
    </source>
</evidence>
<evidence type="ECO:0000256" key="1">
    <source>
        <dbReference type="SAM" id="MobiDB-lite"/>
    </source>
</evidence>
<gene>
    <name evidence="3" type="ORF">D3230_05770</name>
</gene>
<dbReference type="GO" id="GO:0008168">
    <property type="term" value="F:methyltransferase activity"/>
    <property type="evidence" value="ECO:0007669"/>
    <property type="project" value="UniProtKB-KW"/>
</dbReference>
<dbReference type="SUPFAM" id="SSF53335">
    <property type="entry name" value="S-adenosyl-L-methionine-dependent methyltransferases"/>
    <property type="match status" value="1"/>
</dbReference>
<dbReference type="InterPro" id="IPR041698">
    <property type="entry name" value="Methyltransf_25"/>
</dbReference>
<name>A0ABS1SE31_9MICO</name>